<dbReference type="AlphaFoldDB" id="A0A3P8FG25"/>
<gene>
    <name evidence="1" type="ORF">SCUD_LOCUS21349</name>
</gene>
<dbReference type="EMBL" id="UZAK01046358">
    <property type="protein sequence ID" value="VDP75167.1"/>
    <property type="molecule type" value="Genomic_DNA"/>
</dbReference>
<sequence>MFLFLFLKVSHIFNRNVNKKFSSENQFIFKCPDTLQCSSVDISTDKSDEILEQTSSNYCQKNVNYNYLKIRLSKMIGFEYQSVLGKIHLLVVNLDDTSKCVQKFNNPSLNNTNSTTYEQKSVQVSGLDAEYYHSIIKKIKGLFEIFSTRLFV</sequence>
<proteinExistence type="predicted"/>
<evidence type="ECO:0000313" key="2">
    <source>
        <dbReference type="Proteomes" id="UP000279833"/>
    </source>
</evidence>
<accession>A0A3P8FG25</accession>
<organism evidence="1 2">
    <name type="scientific">Schistosoma curassoni</name>
    <dbReference type="NCBI Taxonomy" id="6186"/>
    <lineage>
        <taxon>Eukaryota</taxon>
        <taxon>Metazoa</taxon>
        <taxon>Spiralia</taxon>
        <taxon>Lophotrochozoa</taxon>
        <taxon>Platyhelminthes</taxon>
        <taxon>Trematoda</taxon>
        <taxon>Digenea</taxon>
        <taxon>Strigeidida</taxon>
        <taxon>Schistosomatoidea</taxon>
        <taxon>Schistosomatidae</taxon>
        <taxon>Schistosoma</taxon>
    </lineage>
</organism>
<dbReference type="Proteomes" id="UP000279833">
    <property type="component" value="Unassembled WGS sequence"/>
</dbReference>
<keyword evidence="2" id="KW-1185">Reference proteome</keyword>
<name>A0A3P8FG25_9TREM</name>
<evidence type="ECO:0000313" key="1">
    <source>
        <dbReference type="EMBL" id="VDP75167.1"/>
    </source>
</evidence>
<reference evidence="1 2" key="1">
    <citation type="submission" date="2018-11" db="EMBL/GenBank/DDBJ databases">
        <authorList>
            <consortium name="Pathogen Informatics"/>
        </authorList>
    </citation>
    <scope>NUCLEOTIDE SEQUENCE [LARGE SCALE GENOMIC DNA]</scope>
    <source>
        <strain>Dakar</strain>
        <strain evidence="2">Senegal</strain>
    </source>
</reference>
<protein>
    <submittedName>
        <fullName evidence="1">Uncharacterized protein</fullName>
    </submittedName>
</protein>